<sequence>MYPGQPQHRLNHRVSSLSDIGDRDGPSLATRESLVSIDSRYGSGYERYDEGEIDGATNSRASQFYNPGGSWTNAMGYQSGGAYAAVSNIGGSLSRGLSRGSAKVGRKTGSILGRNQYETIDEESYDLSLLSSAAPVGGSNAPRYDSVPEHEAIAPGFDVSSALGPMGPDQSFMRRMQDLEAKGELLGQGFRPETTLRDEEVLASPTAVSRSLSRALTRRIPSKKMTRAATLKQAGQDEANRRGEIIEVIIEEPAPQDLSNMEGFAISFDESRRSNFAAKTRKTQVFYPQPNWKPFSMRWPYLLILVVISVSLAGMQEALFQMYKDDPILTFNTPDDVDPGLYFTVKFAPTITAVIYGVLWQFVDFEVRRLEAYYQMSKEGGALAAESINVDYVTAFNLLRPFRALKVGHYAVAISSFATSLAVSLVPTFAAASLVLSPSRQERAEHPFGEKTINFSPIWSRLLTSTLGLCAAMACGLLYILSNRRSGLVADVRGIAGLASMAVASHILMDFKDLDTAKPKDIHHKLKHQRYLLRNSSLTPDDENRVSSHDRDKYDDYNLSENPHPLMLRPLGSIPFIIALLVFMGFVPVFLFTPADVITDKAPWVVTALAVGLKLCWNSLETAVRMMEPYYILSRRHAPSKILALDYTALPFGYLPIKALLNWHPIVFLVGFGTVMAEYLTILVSGLATVDGRSFLSEDMAGNKGGVGHPLASGQETRTSFYLSFAACMFILAYMFVVSSIVFVRRRHPFLPRQPNTIASILAFIHQSKMVWKFVSTSKLTTQEVVEKLDEGTTYGLGWFRGRDGQTHCGIDQEELISDYKHGLNVGEQNQPWNTRWDEL</sequence>
<keyword evidence="2" id="KW-1185">Reference proteome</keyword>
<accession>A0ACC0V114</accession>
<name>A0ACC0V114_9HYPO</name>
<organism evidence="1 2">
    <name type="scientific">Trichothecium roseum</name>
    <dbReference type="NCBI Taxonomy" id="47278"/>
    <lineage>
        <taxon>Eukaryota</taxon>
        <taxon>Fungi</taxon>
        <taxon>Dikarya</taxon>
        <taxon>Ascomycota</taxon>
        <taxon>Pezizomycotina</taxon>
        <taxon>Sordariomycetes</taxon>
        <taxon>Hypocreomycetidae</taxon>
        <taxon>Hypocreales</taxon>
        <taxon>Hypocreales incertae sedis</taxon>
        <taxon>Trichothecium</taxon>
    </lineage>
</organism>
<evidence type="ECO:0000313" key="1">
    <source>
        <dbReference type="EMBL" id="KAI9899972.1"/>
    </source>
</evidence>
<proteinExistence type="predicted"/>
<dbReference type="EMBL" id="CM047943">
    <property type="protein sequence ID" value="KAI9899972.1"/>
    <property type="molecule type" value="Genomic_DNA"/>
</dbReference>
<dbReference type="Proteomes" id="UP001163324">
    <property type="component" value="Chromosome 4"/>
</dbReference>
<protein>
    <submittedName>
        <fullName evidence="1">Uncharacterized protein</fullName>
    </submittedName>
</protein>
<reference evidence="1" key="1">
    <citation type="submission" date="2022-10" db="EMBL/GenBank/DDBJ databases">
        <title>Complete Genome of Trichothecium roseum strain YXFP-22015, a Plant Pathogen Isolated from Citrus.</title>
        <authorList>
            <person name="Wang Y."/>
            <person name="Zhu L."/>
        </authorList>
    </citation>
    <scope>NUCLEOTIDE SEQUENCE</scope>
    <source>
        <strain evidence="1">YXFP-22015</strain>
    </source>
</reference>
<comment type="caution">
    <text evidence="1">The sequence shown here is derived from an EMBL/GenBank/DDBJ whole genome shotgun (WGS) entry which is preliminary data.</text>
</comment>
<evidence type="ECO:0000313" key="2">
    <source>
        <dbReference type="Proteomes" id="UP001163324"/>
    </source>
</evidence>
<gene>
    <name evidence="1" type="ORF">N3K66_004234</name>
</gene>